<comment type="caution">
    <text evidence="2">The sequence shown here is derived from an EMBL/GenBank/DDBJ whole genome shotgun (WGS) entry which is preliminary data.</text>
</comment>
<keyword evidence="1" id="KW-1133">Transmembrane helix</keyword>
<feature type="transmembrane region" description="Helical" evidence="1">
    <location>
        <begin position="91"/>
        <end position="113"/>
    </location>
</feature>
<keyword evidence="1" id="KW-0472">Membrane</keyword>
<protein>
    <recommendedName>
        <fullName evidence="4">DUF2029 domain-containing protein</fullName>
    </recommendedName>
</protein>
<gene>
    <name evidence="2" type="ORF">ABC974_14255</name>
</gene>
<proteinExistence type="predicted"/>
<feature type="transmembrane region" description="Helical" evidence="1">
    <location>
        <begin position="120"/>
        <end position="138"/>
    </location>
</feature>
<name>A0ABU9Y4S5_9SPHN</name>
<feature type="transmembrane region" description="Helical" evidence="1">
    <location>
        <begin position="197"/>
        <end position="215"/>
    </location>
</feature>
<organism evidence="2 3">
    <name type="scientific">Sphingomonas oligophenolica</name>
    <dbReference type="NCBI Taxonomy" id="301154"/>
    <lineage>
        <taxon>Bacteria</taxon>
        <taxon>Pseudomonadati</taxon>
        <taxon>Pseudomonadota</taxon>
        <taxon>Alphaproteobacteria</taxon>
        <taxon>Sphingomonadales</taxon>
        <taxon>Sphingomonadaceae</taxon>
        <taxon>Sphingomonas</taxon>
    </lineage>
</organism>
<feature type="transmembrane region" description="Helical" evidence="1">
    <location>
        <begin position="284"/>
        <end position="303"/>
    </location>
</feature>
<feature type="transmembrane region" description="Helical" evidence="1">
    <location>
        <begin position="373"/>
        <end position="392"/>
    </location>
</feature>
<keyword evidence="1" id="KW-0812">Transmembrane</keyword>
<evidence type="ECO:0008006" key="4">
    <source>
        <dbReference type="Google" id="ProtNLM"/>
    </source>
</evidence>
<feature type="transmembrane region" description="Helical" evidence="1">
    <location>
        <begin position="166"/>
        <end position="191"/>
    </location>
</feature>
<evidence type="ECO:0000256" key="1">
    <source>
        <dbReference type="SAM" id="Phobius"/>
    </source>
</evidence>
<dbReference type="RefSeq" id="WP_343891183.1">
    <property type="nucleotide sequence ID" value="NZ_BAAAEH010000039.1"/>
</dbReference>
<keyword evidence="3" id="KW-1185">Reference proteome</keyword>
<dbReference type="EMBL" id="JBDIME010000012">
    <property type="protein sequence ID" value="MEN2790799.1"/>
    <property type="molecule type" value="Genomic_DNA"/>
</dbReference>
<dbReference type="Proteomes" id="UP001419910">
    <property type="component" value="Unassembled WGS sequence"/>
</dbReference>
<accession>A0ABU9Y4S5</accession>
<feature type="transmembrane region" description="Helical" evidence="1">
    <location>
        <begin position="259"/>
        <end position="278"/>
    </location>
</feature>
<evidence type="ECO:0000313" key="3">
    <source>
        <dbReference type="Proteomes" id="UP001419910"/>
    </source>
</evidence>
<sequence length="427" mass="46723">MSADMPRLPFPNLFSRIGNRMVVTCGLLLALGLAERLVFLPARTVDMIGAYTPWLQTAERVGGSYLSHRFTDYAPFYEHCLALIALFPGPAILRIKIFSILWDVVLALMVTLLVPPGRRLLAAAITLALPTIAMNSALLAQSDAIYGAMVLACIAAALRKRPVWTMLAFSGALAVKLQALLAAPLLVLLWLNRRQPLWTFAMVPLAYLLFALPMVMAGRPLPEIFGVYGKQFDLFKILSNNAPNIWQVGQGLMSYEHGLMLGLPGAMVLTGAAVLLLWRAGTLHVRDGLLLAAAILLILAPYITPKMHDRYFYLADPVLVALACRDRRFLMPMLLAQAASILAYVPFIADGYIAEDPIWGRTGSVALATGLSYPMLPLLGTALMGAALVLLVGEAYRRAEWRALTLRGWSRSFQADRFQGLSPPARP</sequence>
<evidence type="ECO:0000313" key="2">
    <source>
        <dbReference type="EMBL" id="MEN2790799.1"/>
    </source>
</evidence>
<reference evidence="2 3" key="1">
    <citation type="submission" date="2024-05" db="EMBL/GenBank/DDBJ databases">
        <authorList>
            <person name="Liu Q."/>
            <person name="Xin Y.-H."/>
        </authorList>
    </citation>
    <scope>NUCLEOTIDE SEQUENCE [LARGE SCALE GENOMIC DNA]</scope>
    <source>
        <strain evidence="2 3">CGMCC 1.10181</strain>
    </source>
</reference>